<reference evidence="2" key="2">
    <citation type="submission" date="2017-10" db="EMBL/GenBank/DDBJ databases">
        <title>Ladona fulva Genome sequencing and assembly.</title>
        <authorList>
            <person name="Murali S."/>
            <person name="Richards S."/>
            <person name="Bandaranaike D."/>
            <person name="Bellair M."/>
            <person name="Blankenburg K."/>
            <person name="Chao H."/>
            <person name="Dinh H."/>
            <person name="Doddapaneni H."/>
            <person name="Dugan-Rocha S."/>
            <person name="Elkadiri S."/>
            <person name="Gnanaolivu R."/>
            <person name="Hernandez B."/>
            <person name="Skinner E."/>
            <person name="Javaid M."/>
            <person name="Lee S."/>
            <person name="Li M."/>
            <person name="Ming W."/>
            <person name="Munidasa M."/>
            <person name="Muniz J."/>
            <person name="Nguyen L."/>
            <person name="Hughes D."/>
            <person name="Osuji N."/>
            <person name="Pu L.-L."/>
            <person name="Puazo M."/>
            <person name="Qu C."/>
            <person name="Quiroz J."/>
            <person name="Raj R."/>
            <person name="Weissenberger G."/>
            <person name="Xin Y."/>
            <person name="Zou X."/>
            <person name="Han Y."/>
            <person name="Worley K."/>
            <person name="Muzny D."/>
            <person name="Gibbs R."/>
        </authorList>
    </citation>
    <scope>NUCLEOTIDE SEQUENCE</scope>
    <source>
        <strain evidence="2">Sampled in the wild</strain>
    </source>
</reference>
<sequence>MQFRNILTWPFSFQRTSSSSSSPASSTSSNVSASLTGGQTAITSLGDEWSSVHGMQSNHYCQDNHMAMDTRGPQNRMNLCSYMEHRRMYSNSLFREERIVAFHHEEKDHQRASDSEMKKGS</sequence>
<protein>
    <submittedName>
        <fullName evidence="2">Uncharacterized protein</fullName>
    </submittedName>
</protein>
<dbReference type="AlphaFoldDB" id="A0A8K0KDE9"/>
<keyword evidence="3" id="KW-1185">Reference proteome</keyword>
<dbReference type="Proteomes" id="UP000792457">
    <property type="component" value="Unassembled WGS sequence"/>
</dbReference>
<feature type="compositionally biased region" description="Low complexity" evidence="1">
    <location>
        <begin position="16"/>
        <end position="34"/>
    </location>
</feature>
<gene>
    <name evidence="2" type="ORF">J437_LFUL000624</name>
</gene>
<name>A0A8K0KDE9_LADFU</name>
<feature type="region of interest" description="Disordered" evidence="1">
    <location>
        <begin position="14"/>
        <end position="36"/>
    </location>
</feature>
<reference evidence="2" key="1">
    <citation type="submission" date="2013-04" db="EMBL/GenBank/DDBJ databases">
        <authorList>
            <person name="Qu J."/>
            <person name="Murali S.C."/>
            <person name="Bandaranaike D."/>
            <person name="Bellair M."/>
            <person name="Blankenburg K."/>
            <person name="Chao H."/>
            <person name="Dinh H."/>
            <person name="Doddapaneni H."/>
            <person name="Downs B."/>
            <person name="Dugan-Rocha S."/>
            <person name="Elkadiri S."/>
            <person name="Gnanaolivu R.D."/>
            <person name="Hernandez B."/>
            <person name="Javaid M."/>
            <person name="Jayaseelan J.C."/>
            <person name="Lee S."/>
            <person name="Li M."/>
            <person name="Ming W."/>
            <person name="Munidasa M."/>
            <person name="Muniz J."/>
            <person name="Nguyen L."/>
            <person name="Ongeri F."/>
            <person name="Osuji N."/>
            <person name="Pu L.-L."/>
            <person name="Puazo M."/>
            <person name="Qu C."/>
            <person name="Quiroz J."/>
            <person name="Raj R."/>
            <person name="Weissenberger G."/>
            <person name="Xin Y."/>
            <person name="Zou X."/>
            <person name="Han Y."/>
            <person name="Richards S."/>
            <person name="Worley K."/>
            <person name="Muzny D."/>
            <person name="Gibbs R."/>
        </authorList>
    </citation>
    <scope>NUCLEOTIDE SEQUENCE</scope>
    <source>
        <strain evidence="2">Sampled in the wild</strain>
    </source>
</reference>
<evidence type="ECO:0000313" key="3">
    <source>
        <dbReference type="Proteomes" id="UP000792457"/>
    </source>
</evidence>
<organism evidence="2 3">
    <name type="scientific">Ladona fulva</name>
    <name type="common">Scarce chaser dragonfly</name>
    <name type="synonym">Libellula fulva</name>
    <dbReference type="NCBI Taxonomy" id="123851"/>
    <lineage>
        <taxon>Eukaryota</taxon>
        <taxon>Metazoa</taxon>
        <taxon>Ecdysozoa</taxon>
        <taxon>Arthropoda</taxon>
        <taxon>Hexapoda</taxon>
        <taxon>Insecta</taxon>
        <taxon>Pterygota</taxon>
        <taxon>Palaeoptera</taxon>
        <taxon>Odonata</taxon>
        <taxon>Epiprocta</taxon>
        <taxon>Anisoptera</taxon>
        <taxon>Libelluloidea</taxon>
        <taxon>Libellulidae</taxon>
        <taxon>Ladona</taxon>
    </lineage>
</organism>
<evidence type="ECO:0000313" key="2">
    <source>
        <dbReference type="EMBL" id="KAG8230353.1"/>
    </source>
</evidence>
<proteinExistence type="predicted"/>
<accession>A0A8K0KDE9</accession>
<evidence type="ECO:0000256" key="1">
    <source>
        <dbReference type="SAM" id="MobiDB-lite"/>
    </source>
</evidence>
<dbReference type="EMBL" id="KZ308477">
    <property type="protein sequence ID" value="KAG8230353.1"/>
    <property type="molecule type" value="Genomic_DNA"/>
</dbReference>
<comment type="caution">
    <text evidence="2">The sequence shown here is derived from an EMBL/GenBank/DDBJ whole genome shotgun (WGS) entry which is preliminary data.</text>
</comment>